<evidence type="ECO:0000256" key="2">
    <source>
        <dbReference type="SAM" id="SignalP"/>
    </source>
</evidence>
<dbReference type="InterPro" id="IPR001434">
    <property type="entry name" value="OmcB-like_DUF11"/>
</dbReference>
<reference evidence="4 5" key="1">
    <citation type="submission" date="2015-10" db="EMBL/GenBank/DDBJ databases">
        <title>Draft genome sequence of Streptomyces canus DSM 40017, type strain for the species Streptomyces canus.</title>
        <authorList>
            <person name="Ruckert C."/>
            <person name="Winkler A."/>
            <person name="Kalinowski J."/>
            <person name="Kampfer P."/>
            <person name="Glaeser S."/>
        </authorList>
    </citation>
    <scope>NUCLEOTIDE SEQUENCE [LARGE SCALE GENOMIC DNA]</scope>
    <source>
        <strain evidence="4 5">DSM 40017</strain>
    </source>
</reference>
<comment type="caution">
    <text evidence="4">The sequence shown here is derived from an EMBL/GenBank/DDBJ whole genome shotgun (WGS) entry which is preliminary data.</text>
</comment>
<feature type="domain" description="DUF11" evidence="3">
    <location>
        <begin position="323"/>
        <end position="437"/>
    </location>
</feature>
<protein>
    <recommendedName>
        <fullName evidence="3">DUF11 domain-containing protein</fullName>
    </recommendedName>
</protein>
<dbReference type="Pfam" id="PF01345">
    <property type="entry name" value="DUF11"/>
    <property type="match status" value="1"/>
</dbReference>
<dbReference type="RefSeq" id="WP_159064033.1">
    <property type="nucleotide sequence ID" value="NZ_KQ948660.1"/>
</dbReference>
<feature type="region of interest" description="Disordered" evidence="1">
    <location>
        <begin position="406"/>
        <end position="440"/>
    </location>
</feature>
<dbReference type="PROSITE" id="PS51257">
    <property type="entry name" value="PROKAR_LIPOPROTEIN"/>
    <property type="match status" value="1"/>
</dbReference>
<evidence type="ECO:0000259" key="3">
    <source>
        <dbReference type="Pfam" id="PF01345"/>
    </source>
</evidence>
<dbReference type="STRING" id="58343.AQJ46_18340"/>
<proteinExistence type="predicted"/>
<dbReference type="Proteomes" id="UP000053669">
    <property type="component" value="Unassembled WGS sequence"/>
</dbReference>
<sequence>MNRLSGTAVGAAGVLLLASLAACDSGAAHSSLTVPELFYLRPYGDKSGPKDKMPFSVTAEDGNGPGVRRLTVEVAPDGRDVVRLKKYGSCEGDSAHLTCEVDGDYSDWADSARAQPYGVKGAEAGATAVVRYTYTTKSGRKLTARTRFVVGEPVVEAVAPAYSKDLLRPGSELISPLVVRNTGEVPVKGLGIAMSADGTEFTQRYDNCRYPELSKGHLAVCELPEVTVDPGETLVVRPAMRLRVPAAQMYPSYGRDVWALDMGPGQYHSYTKGGGPGDGPALEAEPTAGSEGTFVGGGGSTQLVVDTHADYQVSDVELRGGPGTRRTFRIEVTNNGPADAGTTAELVFEPPFELRVVKEPMEEYDDGAYRAYCDNNGFTYTCEVPDLKPGETRSFEFTAELGAPGEGTLSLLEKAPSNPWDVGRRDPDTPNDKATIRVVP</sequence>
<evidence type="ECO:0000256" key="1">
    <source>
        <dbReference type="SAM" id="MobiDB-lite"/>
    </source>
</evidence>
<keyword evidence="2" id="KW-0732">Signal</keyword>
<evidence type="ECO:0000313" key="5">
    <source>
        <dbReference type="Proteomes" id="UP000053669"/>
    </source>
</evidence>
<name>A0A101SAE6_9ACTN</name>
<dbReference type="AlphaFoldDB" id="A0A101SAE6"/>
<feature type="signal peptide" evidence="2">
    <location>
        <begin position="1"/>
        <end position="30"/>
    </location>
</feature>
<evidence type="ECO:0000313" key="4">
    <source>
        <dbReference type="EMBL" id="KUN70315.1"/>
    </source>
</evidence>
<feature type="compositionally biased region" description="Basic and acidic residues" evidence="1">
    <location>
        <begin position="422"/>
        <end position="440"/>
    </location>
</feature>
<dbReference type="EMBL" id="LMWU01000017">
    <property type="protein sequence ID" value="KUN70315.1"/>
    <property type="molecule type" value="Genomic_DNA"/>
</dbReference>
<gene>
    <name evidence="4" type="ORF">AQJ46_18340</name>
</gene>
<accession>A0A101SAE6</accession>
<organism evidence="4 5">
    <name type="scientific">Streptomyces canus</name>
    <dbReference type="NCBI Taxonomy" id="58343"/>
    <lineage>
        <taxon>Bacteria</taxon>
        <taxon>Bacillati</taxon>
        <taxon>Actinomycetota</taxon>
        <taxon>Actinomycetes</taxon>
        <taxon>Kitasatosporales</taxon>
        <taxon>Streptomycetaceae</taxon>
        <taxon>Streptomyces</taxon>
        <taxon>Streptomyces aurantiacus group</taxon>
    </lineage>
</organism>
<feature type="chain" id="PRO_5039472955" description="DUF11 domain-containing protein" evidence="2">
    <location>
        <begin position="31"/>
        <end position="440"/>
    </location>
</feature>